<evidence type="ECO:0000259" key="6">
    <source>
        <dbReference type="Pfam" id="PF00909"/>
    </source>
</evidence>
<dbReference type="EMBL" id="JAVIJP010000005">
    <property type="protein sequence ID" value="KAL3652362.1"/>
    <property type="molecule type" value="Genomic_DNA"/>
</dbReference>
<keyword evidence="3 5" id="KW-1133">Transmembrane helix</keyword>
<comment type="subcellular location">
    <subcellularLocation>
        <location evidence="1">Membrane</location>
        <topology evidence="1">Multi-pass membrane protein</topology>
    </subcellularLocation>
</comment>
<dbReference type="InterPro" id="IPR024041">
    <property type="entry name" value="NH4_transpt_AmtB-like_dom"/>
</dbReference>
<dbReference type="AlphaFoldDB" id="A0ABD3EDJ5"/>
<evidence type="ECO:0000256" key="4">
    <source>
        <dbReference type="ARBA" id="ARBA00023136"/>
    </source>
</evidence>
<name>A0ABD3EDJ5_9LAMI</name>
<organism evidence="7 8">
    <name type="scientific">Castilleja foliolosa</name>
    <dbReference type="NCBI Taxonomy" id="1961234"/>
    <lineage>
        <taxon>Eukaryota</taxon>
        <taxon>Viridiplantae</taxon>
        <taxon>Streptophyta</taxon>
        <taxon>Embryophyta</taxon>
        <taxon>Tracheophyta</taxon>
        <taxon>Spermatophyta</taxon>
        <taxon>Magnoliopsida</taxon>
        <taxon>eudicotyledons</taxon>
        <taxon>Gunneridae</taxon>
        <taxon>Pentapetalae</taxon>
        <taxon>asterids</taxon>
        <taxon>lamiids</taxon>
        <taxon>Lamiales</taxon>
        <taxon>Orobanchaceae</taxon>
        <taxon>Pedicularideae</taxon>
        <taxon>Castillejinae</taxon>
        <taxon>Castilleja</taxon>
    </lineage>
</organism>
<evidence type="ECO:0000313" key="8">
    <source>
        <dbReference type="Proteomes" id="UP001632038"/>
    </source>
</evidence>
<protein>
    <recommendedName>
        <fullName evidence="6">Ammonium transporter AmtB-like domain-containing protein</fullName>
    </recommendedName>
</protein>
<dbReference type="SUPFAM" id="SSF111352">
    <property type="entry name" value="Ammonium transporter"/>
    <property type="match status" value="1"/>
</dbReference>
<feature type="transmembrane region" description="Helical" evidence="5">
    <location>
        <begin position="77"/>
        <end position="101"/>
    </location>
</feature>
<evidence type="ECO:0000256" key="1">
    <source>
        <dbReference type="ARBA" id="ARBA00004141"/>
    </source>
</evidence>
<keyword evidence="4 5" id="KW-0472">Membrane</keyword>
<gene>
    <name evidence="7" type="ORF">CASFOL_002043</name>
</gene>
<evidence type="ECO:0000313" key="7">
    <source>
        <dbReference type="EMBL" id="KAL3652362.1"/>
    </source>
</evidence>
<reference evidence="8" key="1">
    <citation type="journal article" date="2024" name="IScience">
        <title>Strigolactones Initiate the Formation of Haustorium-like Structures in Castilleja.</title>
        <authorList>
            <person name="Buerger M."/>
            <person name="Peterson D."/>
            <person name="Chory J."/>
        </authorList>
    </citation>
    <scope>NUCLEOTIDE SEQUENCE [LARGE SCALE GENOMIC DNA]</scope>
</reference>
<evidence type="ECO:0000256" key="5">
    <source>
        <dbReference type="SAM" id="Phobius"/>
    </source>
</evidence>
<keyword evidence="2 5" id="KW-0812">Transmembrane</keyword>
<dbReference type="Gene3D" id="1.10.3430.10">
    <property type="entry name" value="Ammonium transporter AmtB like domains"/>
    <property type="match status" value="1"/>
</dbReference>
<dbReference type="Pfam" id="PF00909">
    <property type="entry name" value="Ammonium_transp"/>
    <property type="match status" value="1"/>
</dbReference>
<dbReference type="GO" id="GO:0016020">
    <property type="term" value="C:membrane"/>
    <property type="evidence" value="ECO:0007669"/>
    <property type="project" value="UniProtKB-SubCell"/>
</dbReference>
<proteinExistence type="predicted"/>
<comment type="caution">
    <text evidence="7">The sequence shown here is derived from an EMBL/GenBank/DDBJ whole genome shotgun (WGS) entry which is preliminary data.</text>
</comment>
<keyword evidence="8" id="KW-1185">Reference proteome</keyword>
<dbReference type="InterPro" id="IPR029020">
    <property type="entry name" value="Ammonium/urea_transptr"/>
</dbReference>
<evidence type="ECO:0000256" key="3">
    <source>
        <dbReference type="ARBA" id="ARBA00022989"/>
    </source>
</evidence>
<feature type="domain" description="Ammonium transporter AmtB-like" evidence="6">
    <location>
        <begin position="61"/>
        <end position="92"/>
    </location>
</feature>
<sequence length="113" mass="11945">MASQSVSLNFCAWKKYSISATLKFAMTEKAKPKKHNAKELAAKADANWGRGKAEARPWRRGFAAITTGCSVVEPWAAVIYGFVAALVLIGCNIIQMVGLLIGGAGISSDLEGG</sequence>
<evidence type="ECO:0000256" key="2">
    <source>
        <dbReference type="ARBA" id="ARBA00022692"/>
    </source>
</evidence>
<accession>A0ABD3EDJ5</accession>
<dbReference type="Proteomes" id="UP001632038">
    <property type="component" value="Unassembled WGS sequence"/>
</dbReference>